<dbReference type="AlphaFoldDB" id="A0A7T6ZD21"/>
<dbReference type="EMBL" id="CP054706">
    <property type="protein sequence ID" value="QQK80786.1"/>
    <property type="molecule type" value="Genomic_DNA"/>
</dbReference>
<dbReference type="CDD" id="cd07423">
    <property type="entry name" value="MPP_Prp_like"/>
    <property type="match status" value="1"/>
</dbReference>
<dbReference type="SUPFAM" id="SSF56300">
    <property type="entry name" value="Metallo-dependent phosphatases"/>
    <property type="match status" value="1"/>
</dbReference>
<dbReference type="PANTHER" id="PTHR42850:SF7">
    <property type="entry name" value="BIS(5'-NUCLEOSYL)-TETRAPHOSPHATASE PRPE [ASYMMETRICAL]"/>
    <property type="match status" value="1"/>
</dbReference>
<dbReference type="PANTHER" id="PTHR42850">
    <property type="entry name" value="METALLOPHOSPHOESTERASE"/>
    <property type="match status" value="1"/>
</dbReference>
<dbReference type="Gene3D" id="3.60.21.10">
    <property type="match status" value="1"/>
</dbReference>
<dbReference type="Pfam" id="PF00149">
    <property type="entry name" value="Metallophos"/>
    <property type="match status" value="1"/>
</dbReference>
<dbReference type="RefSeq" id="WP_200085153.1">
    <property type="nucleotide sequence ID" value="NZ_CP054706.1"/>
</dbReference>
<evidence type="ECO:0000259" key="1">
    <source>
        <dbReference type="Pfam" id="PF00149"/>
    </source>
</evidence>
<proteinExistence type="predicted"/>
<feature type="domain" description="Calcineurin-like phosphoesterase" evidence="1">
    <location>
        <begin position="7"/>
        <end position="199"/>
    </location>
</feature>
<dbReference type="InterPro" id="IPR041780">
    <property type="entry name" value="MPP_PrpE-like"/>
</dbReference>
<name>A0A7T6ZD21_9BACI</name>
<evidence type="ECO:0000313" key="2">
    <source>
        <dbReference type="EMBL" id="QQK80786.1"/>
    </source>
</evidence>
<accession>A0A7T6ZD21</accession>
<dbReference type="InterPro" id="IPR004843">
    <property type="entry name" value="Calcineurin-like_PHP"/>
</dbReference>
<dbReference type="GO" id="GO:0005737">
    <property type="term" value="C:cytoplasm"/>
    <property type="evidence" value="ECO:0007669"/>
    <property type="project" value="TreeGrafter"/>
</dbReference>
<reference evidence="2 3" key="1">
    <citation type="submission" date="2020-06" db="EMBL/GenBank/DDBJ databases">
        <title>Genomic analysis of Salicibibacter sp. NKC21-4.</title>
        <authorList>
            <person name="Oh Y.J."/>
        </authorList>
    </citation>
    <scope>NUCLEOTIDE SEQUENCE [LARGE SCALE GENOMIC DNA]</scope>
    <source>
        <strain evidence="2 3">NKC21-4</strain>
    </source>
</reference>
<protein>
    <submittedName>
        <fullName evidence="2">Metallophosphoesterase</fullName>
    </submittedName>
</protein>
<dbReference type="InterPro" id="IPR029052">
    <property type="entry name" value="Metallo-depent_PP-like"/>
</dbReference>
<dbReference type="GO" id="GO:0016791">
    <property type="term" value="F:phosphatase activity"/>
    <property type="evidence" value="ECO:0007669"/>
    <property type="project" value="TreeGrafter"/>
</dbReference>
<keyword evidence="3" id="KW-1185">Reference proteome</keyword>
<dbReference type="Proteomes" id="UP000595349">
    <property type="component" value="Chromosome"/>
</dbReference>
<evidence type="ECO:0000313" key="3">
    <source>
        <dbReference type="Proteomes" id="UP000595349"/>
    </source>
</evidence>
<dbReference type="KEGG" id="scib:HUG20_13370"/>
<sequence length="284" mass="32762">MVKGLDFIGDIHGCRQELHTLLQTLGYEKKKGTYTHPNDRKLIFIGDLTDRGPDSVNVIDDVSALVNDRTAYYIPGNHCDKLYRYFLGRPVQIQHGLETTVTELHALPETSYQRIRRMFMRLFEEAPLYLPLWKDEVVAAHAGIRKKDIGRTDKAVRAFVLYGDVDRSGQRAGNLPKRRDWVLKETNGFPWIVYGHTPVHTPRVFRRTINIDTGCVFGGALTAFRYPELTTVDVPSRQPEQPEKFRIFEQAEELILKEKGTQYNETYMDHQFNKSFSPFNGLCP</sequence>
<dbReference type="InterPro" id="IPR050126">
    <property type="entry name" value="Ap4A_hydrolase"/>
</dbReference>
<organism evidence="2 3">
    <name type="scientific">Salicibibacter cibi</name>
    <dbReference type="NCBI Taxonomy" id="2743001"/>
    <lineage>
        <taxon>Bacteria</taxon>
        <taxon>Bacillati</taxon>
        <taxon>Bacillota</taxon>
        <taxon>Bacilli</taxon>
        <taxon>Bacillales</taxon>
        <taxon>Bacillaceae</taxon>
        <taxon>Salicibibacter</taxon>
    </lineage>
</organism>
<gene>
    <name evidence="2" type="ORF">HUG20_13370</name>
</gene>